<dbReference type="Gene3D" id="2.70.98.10">
    <property type="match status" value="1"/>
</dbReference>
<dbReference type="Gene3D" id="2.60.40.10">
    <property type="entry name" value="Immunoglobulins"/>
    <property type="match status" value="1"/>
</dbReference>
<dbReference type="InterPro" id="IPR014718">
    <property type="entry name" value="GH-type_carb-bd"/>
</dbReference>
<dbReference type="InterPro" id="IPR007444">
    <property type="entry name" value="Glucan_biosyn_MdoG_C"/>
</dbReference>
<dbReference type="GO" id="GO:0051274">
    <property type="term" value="P:beta-glucan biosynthetic process"/>
    <property type="evidence" value="ECO:0007669"/>
    <property type="project" value="TreeGrafter"/>
</dbReference>
<comment type="subcellular location">
    <subcellularLocation>
        <location evidence="1">Periplasm</location>
    </subcellularLocation>
</comment>
<dbReference type="Pfam" id="PF04349">
    <property type="entry name" value="MdoG"/>
    <property type="match status" value="1"/>
</dbReference>
<dbReference type="RefSeq" id="WP_037237889.1">
    <property type="nucleotide sequence ID" value="NZ_JAEMUK010000005.1"/>
</dbReference>
<dbReference type="AlphaFoldDB" id="A0A8I1G8C0"/>
<dbReference type="InterPro" id="IPR011013">
    <property type="entry name" value="Gal_mutarotase_sf_dom"/>
</dbReference>
<gene>
    <name evidence="8" type="ORF">JDN41_02480</name>
</gene>
<evidence type="ECO:0000313" key="9">
    <source>
        <dbReference type="Proteomes" id="UP000623250"/>
    </source>
</evidence>
<evidence type="ECO:0000256" key="6">
    <source>
        <dbReference type="SAM" id="SignalP"/>
    </source>
</evidence>
<proteinExistence type="inferred from homology"/>
<dbReference type="EMBL" id="JAEMUK010000005">
    <property type="protein sequence ID" value="MBJ7542418.1"/>
    <property type="molecule type" value="Genomic_DNA"/>
</dbReference>
<reference evidence="8 9" key="1">
    <citation type="submission" date="2020-12" db="EMBL/GenBank/DDBJ databases">
        <title>Revised draft genomes of Rhodomicrobium vannielii ATCC 17100 and Rhodomicrobium udaipurense JA643.</title>
        <authorList>
            <person name="Conners E.M."/>
            <person name="Davenport E.J."/>
            <person name="Bose A."/>
        </authorList>
    </citation>
    <scope>NUCLEOTIDE SEQUENCE [LARGE SCALE GENOMIC DNA]</scope>
    <source>
        <strain evidence="8 9">JA643</strain>
    </source>
</reference>
<keyword evidence="4 6" id="KW-0732">Signal</keyword>
<evidence type="ECO:0000256" key="2">
    <source>
        <dbReference type="ARBA" id="ARBA00005001"/>
    </source>
</evidence>
<feature type="signal peptide" evidence="6">
    <location>
        <begin position="1"/>
        <end position="22"/>
    </location>
</feature>
<dbReference type="PANTHER" id="PTHR30504:SF3">
    <property type="entry name" value="GLUCANS BIOSYNTHESIS PROTEIN D"/>
    <property type="match status" value="1"/>
</dbReference>
<comment type="pathway">
    <text evidence="2">Glycan metabolism; osmoregulated periplasmic glucan (OPG) biosynthesis.</text>
</comment>
<dbReference type="InterPro" id="IPR013783">
    <property type="entry name" value="Ig-like_fold"/>
</dbReference>
<organism evidence="8 9">
    <name type="scientific">Rhodomicrobium udaipurense</name>
    <dbReference type="NCBI Taxonomy" id="1202716"/>
    <lineage>
        <taxon>Bacteria</taxon>
        <taxon>Pseudomonadati</taxon>
        <taxon>Pseudomonadota</taxon>
        <taxon>Alphaproteobacteria</taxon>
        <taxon>Hyphomicrobiales</taxon>
        <taxon>Hyphomicrobiaceae</taxon>
        <taxon>Rhodomicrobium</taxon>
    </lineage>
</organism>
<evidence type="ECO:0000256" key="4">
    <source>
        <dbReference type="ARBA" id="ARBA00022729"/>
    </source>
</evidence>
<dbReference type="GO" id="GO:0030288">
    <property type="term" value="C:outer membrane-bounded periplasmic space"/>
    <property type="evidence" value="ECO:0007669"/>
    <property type="project" value="TreeGrafter"/>
</dbReference>
<dbReference type="Proteomes" id="UP000623250">
    <property type="component" value="Unassembled WGS sequence"/>
</dbReference>
<dbReference type="GO" id="GO:0030246">
    <property type="term" value="F:carbohydrate binding"/>
    <property type="evidence" value="ECO:0007669"/>
    <property type="project" value="InterPro"/>
</dbReference>
<dbReference type="GO" id="GO:0003824">
    <property type="term" value="F:catalytic activity"/>
    <property type="evidence" value="ECO:0007669"/>
    <property type="project" value="InterPro"/>
</dbReference>
<dbReference type="FunFam" id="2.70.98.10:FF:000001">
    <property type="entry name" value="Glucans biosynthesis protein G"/>
    <property type="match status" value="1"/>
</dbReference>
<protein>
    <submittedName>
        <fullName evidence="8">Glucan biosynthesis protein</fullName>
    </submittedName>
</protein>
<comment type="caution">
    <text evidence="8">The sequence shown here is derived from an EMBL/GenBank/DDBJ whole genome shotgun (WGS) entry which is preliminary data.</text>
</comment>
<evidence type="ECO:0000256" key="1">
    <source>
        <dbReference type="ARBA" id="ARBA00004418"/>
    </source>
</evidence>
<keyword evidence="9" id="KW-1185">Reference proteome</keyword>
<dbReference type="InterPro" id="IPR014438">
    <property type="entry name" value="Glucan_biosyn_MdoG/MdoD"/>
</dbReference>
<dbReference type="PIRSF" id="PIRSF006281">
    <property type="entry name" value="MdoG"/>
    <property type="match status" value="1"/>
</dbReference>
<dbReference type="PANTHER" id="PTHR30504">
    <property type="entry name" value="GLUCANS BIOSYNTHESIS PROTEIN"/>
    <property type="match status" value="1"/>
</dbReference>
<evidence type="ECO:0000313" key="8">
    <source>
        <dbReference type="EMBL" id="MBJ7542418.1"/>
    </source>
</evidence>
<evidence type="ECO:0000256" key="3">
    <source>
        <dbReference type="ARBA" id="ARBA00009284"/>
    </source>
</evidence>
<feature type="chain" id="PRO_5034618864" evidence="6">
    <location>
        <begin position="23"/>
        <end position="516"/>
    </location>
</feature>
<feature type="domain" description="Glucan biosynthesis periplasmic MdoG C-terminal" evidence="7">
    <location>
        <begin position="36"/>
        <end position="508"/>
    </location>
</feature>
<comment type="similarity">
    <text evidence="3">Belongs to the OpgD/OpgG family.</text>
</comment>
<dbReference type="UniPathway" id="UPA00637"/>
<dbReference type="SUPFAM" id="SSF74650">
    <property type="entry name" value="Galactose mutarotase-like"/>
    <property type="match status" value="1"/>
</dbReference>
<name>A0A8I1G8C0_9HYPH</name>
<keyword evidence="5" id="KW-0574">Periplasm</keyword>
<accession>A0A8I1G8C0</accession>
<evidence type="ECO:0000259" key="7">
    <source>
        <dbReference type="Pfam" id="PF04349"/>
    </source>
</evidence>
<evidence type="ECO:0000256" key="5">
    <source>
        <dbReference type="ARBA" id="ARBA00022764"/>
    </source>
</evidence>
<sequence>MMDRRAFLVGTAAAALASKAFAAEGAGVLSGPQIPFSFDKLIADAKALSEKPFEKAQVKERDTLERLDFDEHQQIRFRSDSAIWVKGDGPYPIELFHPGKWFKEPVRIFVVDGASAREVKYSPDLFSYGTSEFAKALPPDTGFAGFRVMTAPGVPDWLAFLGASYFRSPAETGQYGLSARGLAIDTALNRPEEFPRFTQFWLEKPADGRKGVIVNALLDSPSVTGAYRFDVEHPGRTVMDVRAHLFPRTDIERVGIAPLTSMYWYGKPNRKVAVDWRPEIHDSDGLSIWSGGNERIWRPLNNPRSIQTSSFYDTNPKGFGLLQRERNYSQYEDDGAFYNKRPDVWVEPQGDWGEGAVQLVEIPTDDEIHDNIVAYWTPKEPFKRGQHREVRYKLYWSLEEPFPSPLAKVVSTRVGAGGIPGRPRPRGLVKYVVDFEGGKLSELRRRGDIDVVITVPTGRVEREAVYPVVDSERWRVMFDYTAASETPVDIRVYLKKGNDALSETWLFQHLASLATL</sequence>
<dbReference type="InterPro" id="IPR014756">
    <property type="entry name" value="Ig_E-set"/>
</dbReference>
<dbReference type="SUPFAM" id="SSF81296">
    <property type="entry name" value="E set domains"/>
    <property type="match status" value="1"/>
</dbReference>